<reference evidence="10 11" key="1">
    <citation type="journal article" date="2016" name="Mol. Biol. Evol.">
        <title>Comparative Genomics of Early-Diverging Mushroom-Forming Fungi Provides Insights into the Origins of Lignocellulose Decay Capabilities.</title>
        <authorList>
            <person name="Nagy L.G."/>
            <person name="Riley R."/>
            <person name="Tritt A."/>
            <person name="Adam C."/>
            <person name="Daum C."/>
            <person name="Floudas D."/>
            <person name="Sun H."/>
            <person name="Yadav J.S."/>
            <person name="Pangilinan J."/>
            <person name="Larsson K.H."/>
            <person name="Matsuura K."/>
            <person name="Barry K."/>
            <person name="Labutti K."/>
            <person name="Kuo R."/>
            <person name="Ohm R.A."/>
            <person name="Bhattacharya S.S."/>
            <person name="Shirouzu T."/>
            <person name="Yoshinaga Y."/>
            <person name="Martin F.M."/>
            <person name="Grigoriev I.V."/>
            <person name="Hibbett D.S."/>
        </authorList>
    </citation>
    <scope>NUCLEOTIDE SEQUENCE [LARGE SCALE GENOMIC DNA]</scope>
    <source>
        <strain evidence="10 11">TUFC12733</strain>
    </source>
</reference>
<evidence type="ECO:0000256" key="7">
    <source>
        <dbReference type="PIRSR" id="PIRSR037217-2"/>
    </source>
</evidence>
<keyword evidence="2" id="KW-0645">Protease</keyword>
<comment type="similarity">
    <text evidence="1">Belongs to the peptidase M20A family.</text>
</comment>
<keyword evidence="4" id="KW-0378">Hydrolase</keyword>
<evidence type="ECO:0000259" key="9">
    <source>
        <dbReference type="Pfam" id="PF07687"/>
    </source>
</evidence>
<dbReference type="InterPro" id="IPR036264">
    <property type="entry name" value="Bact_exopeptidase_dim_dom"/>
</dbReference>
<proteinExistence type="inferred from homology"/>
<dbReference type="Proteomes" id="UP000076738">
    <property type="component" value="Unassembled WGS sequence"/>
</dbReference>
<name>A0A167PZV6_CALVF</name>
<sequence>MPLLYLVYLQWSFLFSGKVFQTFDRWTEVVQGTSWYLETFRPVVLDNAPNCMQPELLVPSNVNFLDAIYRDFADEVFQNKSAGLLGAAVQIETESYDDLGEVDKDERWEQKYGPFHEWVEGAFPYVHKTLKVEKVNTWGLVYTWQGSDATLKPIVLGAHQDTVPVDRKTLSQWVNPPFSGHYDGTYIWGRGTCDDKEQLIGALIALELLAKHSFNPRRTVILASGFDEEIGGQHGARTIGNFLLERYGENGIAFILDEGAGYGDLLGRTVAVPAIGERGHVDVKVQVNYQGGHSSVPPRNTGIDILADMIHTLNLNPPKPLLSKKNPFYDTLQCLAAYSPDLPLSVRKDIIRSSTWAPALKRVTSWVLGLPSGPLSPLGGTLIRTTQASTVIQGGVKVNALPEQVYALINHRIVPGSSVAETQDRIISLLTPRAETYNLSLSAFGASIIPHEAKAGEVFIDDAFEPGLEPAPVTPKAAEWDLFGGTIRAEWAKRDVSFNHGEMEDIIVAPGVMNVNTDSKHFWKLTKNIFRYAHLDPKGMYNGLHTINEAITLENFLGHVRFLSLLVLNADEARTF</sequence>
<evidence type="ECO:0000256" key="8">
    <source>
        <dbReference type="SAM" id="SignalP"/>
    </source>
</evidence>
<evidence type="ECO:0000313" key="11">
    <source>
        <dbReference type="Proteomes" id="UP000076738"/>
    </source>
</evidence>
<organism evidence="10 11">
    <name type="scientific">Calocera viscosa (strain TUFC12733)</name>
    <dbReference type="NCBI Taxonomy" id="1330018"/>
    <lineage>
        <taxon>Eukaryota</taxon>
        <taxon>Fungi</taxon>
        <taxon>Dikarya</taxon>
        <taxon>Basidiomycota</taxon>
        <taxon>Agaricomycotina</taxon>
        <taxon>Dacrymycetes</taxon>
        <taxon>Dacrymycetales</taxon>
        <taxon>Dacrymycetaceae</taxon>
        <taxon>Calocera</taxon>
    </lineage>
</organism>
<dbReference type="SUPFAM" id="SSF55031">
    <property type="entry name" value="Bacterial exopeptidase dimerisation domain"/>
    <property type="match status" value="1"/>
</dbReference>
<evidence type="ECO:0000256" key="5">
    <source>
        <dbReference type="ARBA" id="ARBA00022833"/>
    </source>
</evidence>
<feature type="binding site" evidence="7">
    <location>
        <position position="194"/>
    </location>
    <ligand>
        <name>Zn(2+)</name>
        <dbReference type="ChEBI" id="CHEBI:29105"/>
        <label>2</label>
    </ligand>
</feature>
<keyword evidence="3 7" id="KW-0479">Metal-binding</keyword>
<dbReference type="InterPro" id="IPR047177">
    <property type="entry name" value="Pept_M20A"/>
</dbReference>
<evidence type="ECO:0000256" key="3">
    <source>
        <dbReference type="ARBA" id="ARBA00022723"/>
    </source>
</evidence>
<feature type="signal peptide" evidence="8">
    <location>
        <begin position="1"/>
        <end position="21"/>
    </location>
</feature>
<dbReference type="GO" id="GO:0004181">
    <property type="term" value="F:metallocarboxypeptidase activity"/>
    <property type="evidence" value="ECO:0007669"/>
    <property type="project" value="InterPro"/>
</dbReference>
<dbReference type="GO" id="GO:0051603">
    <property type="term" value="P:proteolysis involved in protein catabolic process"/>
    <property type="evidence" value="ECO:0007669"/>
    <property type="project" value="TreeGrafter"/>
</dbReference>
<evidence type="ECO:0000256" key="4">
    <source>
        <dbReference type="ARBA" id="ARBA00022801"/>
    </source>
</evidence>
<dbReference type="SUPFAM" id="SSF53187">
    <property type="entry name" value="Zn-dependent exopeptidases"/>
    <property type="match status" value="1"/>
</dbReference>
<dbReference type="GO" id="GO:0046872">
    <property type="term" value="F:metal ion binding"/>
    <property type="evidence" value="ECO:0007669"/>
    <property type="project" value="UniProtKB-KW"/>
</dbReference>
<dbReference type="InterPro" id="IPR011650">
    <property type="entry name" value="Peptidase_M20_dimer"/>
</dbReference>
<dbReference type="GO" id="GO:0000328">
    <property type="term" value="C:fungal-type vacuole lumen"/>
    <property type="evidence" value="ECO:0007669"/>
    <property type="project" value="TreeGrafter"/>
</dbReference>
<dbReference type="InterPro" id="IPR002933">
    <property type="entry name" value="Peptidase_M20"/>
</dbReference>
<evidence type="ECO:0000313" key="10">
    <source>
        <dbReference type="EMBL" id="KZO99295.1"/>
    </source>
</evidence>
<keyword evidence="11" id="KW-1185">Reference proteome</keyword>
<dbReference type="PANTHER" id="PTHR45962:SF1">
    <property type="entry name" value="N-FATTY-ACYL-AMINO ACID SYNTHASE_HYDROLASE PM20D1"/>
    <property type="match status" value="1"/>
</dbReference>
<dbReference type="Pfam" id="PF07687">
    <property type="entry name" value="M20_dimer"/>
    <property type="match status" value="1"/>
</dbReference>
<dbReference type="Pfam" id="PF01546">
    <property type="entry name" value="Peptidase_M20"/>
    <property type="match status" value="1"/>
</dbReference>
<feature type="active site" description="Proton acceptor" evidence="6">
    <location>
        <position position="228"/>
    </location>
</feature>
<dbReference type="FunFam" id="3.40.630.10:FF:000027">
    <property type="entry name" value="N-fatty-acyl-amino acid synthase/hydrolase PM20D1"/>
    <property type="match status" value="1"/>
</dbReference>
<dbReference type="Gene3D" id="3.40.630.10">
    <property type="entry name" value="Zn peptidases"/>
    <property type="match status" value="1"/>
</dbReference>
<feature type="binding site" evidence="7">
    <location>
        <position position="545"/>
    </location>
    <ligand>
        <name>Zn(2+)</name>
        <dbReference type="ChEBI" id="CHEBI:29105"/>
        <label>1</label>
    </ligand>
</feature>
<evidence type="ECO:0000256" key="1">
    <source>
        <dbReference type="ARBA" id="ARBA00006247"/>
    </source>
</evidence>
<evidence type="ECO:0000256" key="6">
    <source>
        <dbReference type="PIRSR" id="PIRSR037217-1"/>
    </source>
</evidence>
<dbReference type="PANTHER" id="PTHR45962">
    <property type="entry name" value="N-FATTY-ACYL-AMINO ACID SYNTHASE/HYDROLASE PM20D1"/>
    <property type="match status" value="1"/>
</dbReference>
<feature type="binding site" evidence="7">
    <location>
        <position position="229"/>
    </location>
    <ligand>
        <name>Zn(2+)</name>
        <dbReference type="ChEBI" id="CHEBI:29105"/>
        <label>1</label>
    </ligand>
</feature>
<gene>
    <name evidence="10" type="ORF">CALVIDRAFT_561171</name>
</gene>
<feature type="active site" evidence="6">
    <location>
        <position position="161"/>
    </location>
</feature>
<keyword evidence="10" id="KW-0121">Carboxypeptidase</keyword>
<dbReference type="Gene3D" id="3.30.70.360">
    <property type="match status" value="1"/>
</dbReference>
<dbReference type="EMBL" id="KV417272">
    <property type="protein sequence ID" value="KZO99295.1"/>
    <property type="molecule type" value="Genomic_DNA"/>
</dbReference>
<keyword evidence="5 7" id="KW-0862">Zinc</keyword>
<evidence type="ECO:0000256" key="2">
    <source>
        <dbReference type="ARBA" id="ARBA00022670"/>
    </source>
</evidence>
<feature type="binding site" evidence="7">
    <location>
        <position position="257"/>
    </location>
    <ligand>
        <name>Zn(2+)</name>
        <dbReference type="ChEBI" id="CHEBI:29105"/>
        <label>2</label>
    </ligand>
</feature>
<keyword evidence="8" id="KW-0732">Signal</keyword>
<feature type="binding site" evidence="7">
    <location>
        <position position="194"/>
    </location>
    <ligand>
        <name>Zn(2+)</name>
        <dbReference type="ChEBI" id="CHEBI:29105"/>
        <label>1</label>
    </ligand>
</feature>
<dbReference type="InterPro" id="IPR017141">
    <property type="entry name" value="Pept_M20_carboxypep"/>
</dbReference>
<accession>A0A167PZV6</accession>
<dbReference type="AlphaFoldDB" id="A0A167PZV6"/>
<feature type="binding site" evidence="7">
    <location>
        <position position="159"/>
    </location>
    <ligand>
        <name>Zn(2+)</name>
        <dbReference type="ChEBI" id="CHEBI:29105"/>
        <label>2</label>
    </ligand>
</feature>
<dbReference type="OrthoDB" id="3064516at2759"/>
<dbReference type="PIRSF" id="PIRSF037217">
    <property type="entry name" value="Carboxypeptidase_S"/>
    <property type="match status" value="1"/>
</dbReference>
<dbReference type="STRING" id="1330018.A0A167PZV6"/>
<feature type="chain" id="PRO_5007891365" evidence="8">
    <location>
        <begin position="22"/>
        <end position="576"/>
    </location>
</feature>
<dbReference type="CDD" id="cd05674">
    <property type="entry name" value="M20_yscS"/>
    <property type="match status" value="1"/>
</dbReference>
<feature type="domain" description="Peptidase M20 dimerisation" evidence="9">
    <location>
        <begin position="275"/>
        <end position="436"/>
    </location>
</feature>
<protein>
    <submittedName>
        <fullName evidence="10">Carboxypeptidase S</fullName>
    </submittedName>
</protein>